<dbReference type="InterPro" id="IPR001374">
    <property type="entry name" value="R3H_dom"/>
</dbReference>
<proteinExistence type="predicted"/>
<dbReference type="PROSITE" id="PS51061">
    <property type="entry name" value="R3H"/>
    <property type="match status" value="1"/>
</dbReference>
<evidence type="ECO:0000259" key="3">
    <source>
        <dbReference type="PROSITE" id="PS51061"/>
    </source>
</evidence>
<dbReference type="SUPFAM" id="SSF82708">
    <property type="entry name" value="R3H domain"/>
    <property type="match status" value="1"/>
</dbReference>
<dbReference type="EMBL" id="JANIEX010001321">
    <property type="protein sequence ID" value="KAJ3559296.1"/>
    <property type="molecule type" value="Genomic_DNA"/>
</dbReference>
<dbReference type="PANTHER" id="PTHR14195">
    <property type="entry name" value="G PATCH DOMAIN CONTAINING PROTEIN 2"/>
    <property type="match status" value="1"/>
</dbReference>
<dbReference type="SMART" id="SM00443">
    <property type="entry name" value="G_patch"/>
    <property type="match status" value="1"/>
</dbReference>
<organism evidence="4 5">
    <name type="scientific">Leucocoprinus birnbaumii</name>
    <dbReference type="NCBI Taxonomy" id="56174"/>
    <lineage>
        <taxon>Eukaryota</taxon>
        <taxon>Fungi</taxon>
        <taxon>Dikarya</taxon>
        <taxon>Basidiomycota</taxon>
        <taxon>Agaricomycotina</taxon>
        <taxon>Agaricomycetes</taxon>
        <taxon>Agaricomycetidae</taxon>
        <taxon>Agaricales</taxon>
        <taxon>Agaricineae</taxon>
        <taxon>Agaricaceae</taxon>
        <taxon>Leucocoprinus</taxon>
    </lineage>
</organism>
<keyword evidence="5" id="KW-1185">Reference proteome</keyword>
<dbReference type="SMART" id="SM00393">
    <property type="entry name" value="R3H"/>
    <property type="match status" value="1"/>
</dbReference>
<evidence type="ECO:0000259" key="2">
    <source>
        <dbReference type="PROSITE" id="PS50174"/>
    </source>
</evidence>
<feature type="domain" description="G-patch" evidence="2">
    <location>
        <begin position="1066"/>
        <end position="1086"/>
    </location>
</feature>
<evidence type="ECO:0000313" key="5">
    <source>
        <dbReference type="Proteomes" id="UP001213000"/>
    </source>
</evidence>
<comment type="caution">
    <text evidence="4">The sequence shown here is derived from an EMBL/GenBank/DDBJ whole genome shotgun (WGS) entry which is preliminary data.</text>
</comment>
<feature type="region of interest" description="Disordered" evidence="1">
    <location>
        <begin position="802"/>
        <end position="825"/>
    </location>
</feature>
<feature type="region of interest" description="Disordered" evidence="1">
    <location>
        <begin position="914"/>
        <end position="934"/>
    </location>
</feature>
<name>A0AAD5VKI3_9AGAR</name>
<feature type="compositionally biased region" description="Basic and acidic residues" evidence="1">
    <location>
        <begin position="806"/>
        <end position="815"/>
    </location>
</feature>
<protein>
    <recommendedName>
        <fullName evidence="6">Protein SQS1</fullName>
    </recommendedName>
</protein>
<accession>A0AAD5VKI3</accession>
<evidence type="ECO:0000313" key="4">
    <source>
        <dbReference type="EMBL" id="KAJ3559296.1"/>
    </source>
</evidence>
<dbReference type="Proteomes" id="UP001213000">
    <property type="component" value="Unassembled WGS sequence"/>
</dbReference>
<reference evidence="4" key="1">
    <citation type="submission" date="2022-07" db="EMBL/GenBank/DDBJ databases">
        <title>Genome Sequence of Leucocoprinus birnbaumii.</title>
        <authorList>
            <person name="Buettner E."/>
        </authorList>
    </citation>
    <scope>NUCLEOTIDE SEQUENCE</scope>
    <source>
        <strain evidence="4">VT141</strain>
    </source>
</reference>
<dbReference type="Pfam" id="PF01424">
    <property type="entry name" value="R3H"/>
    <property type="match status" value="1"/>
</dbReference>
<sequence>MHAAIISQATGPDIVSLSHPGDVKNALNNFVEIADIVMEVLGEVAKVHPFVQAAVFAFQFVIRLEIDRQVNDEKVKLIHYEMMQMMSAIFRLRGIREPDVLVAEGLVLRDRIKPLIDQFATDIRECGAFCDLYLKKSLASRLLKSKLYEQRLADFITTFTKKRSDLNEALTHFTAHKVNDIALEVKDMKDMLEKLFRKLDTPREEDALGFINESGGPEFLTAQEDLVRMLVKKTGESIRNIIAEEVSGQTDIATVADAFKKELKEDSSAFEEKVKIQTQNMAESISRAISAGAHDKLEDEDLKRLWQEMKWRGSVKGKHFAFGLYDYFTDQFSTGDTTPNAPKWSRKYFDKEYHKDILAAIDLDGSGYVTIREANEFAARRPDGWSLPAWFAFWARGWEMTVSTYRDKIFGILQRMHEQRDIIIKENIYYTDAYLECLPISATRSFLQSLSKPAAIVPKVSKYLETLSLEYMVQEETRLSSNLGKIGYNLPDNTESIKLIIGARNMEHVVLPLLYLILERHVRVFEYATQYEVDAREFPSMFSSLNRIFDLVKERLEKKNSDSKDINFALGMFRNLQQFMDGSVSTQDLFWKSDTKTPSCKMTEVSLEAKPIFYTHLNAPQSPTMKKRWLPYQGSDYSVTHKNDHLIMKSHRYLHPYSMHLIFKEALKRAAFDTQHLWTAANSDSSDECICYSCKKAVQAPVWICIECARGTYICDDCESHPSEPCSSDDDYTNHHLPRHHILRVYPSTPYWFNALSCMFSSHEGTPLGDFGPFTLNNIVISGSKFPNAHFYKNNIYTGPLYPGSRHPDPDHPSDPDDLDPDSSAKIGESFKGKIEWKRLHDGSVGLIEDDPIRNGNFKLDYADIQPARKRKDKYKDLPPELLDQWELDRQRKAERKHERELEKLIAATEPLTRKKGGKKGRKTMMKASSLDPSTINLGPNRIIDLTTLTQQIRRFVNDLSGPQTMSLPPANKETRKNVHELALTFGLKSISKGKGDARYTTLSKTSRSGIGRIDEWKVQKVLRRAGERGARGDLFGEFEDRKKGRIVLKHREGDEVGGTAPKIGEGNIGFKMLAAMGWSEGSRIGLSGGLDVPLVAIIKHSKLGLRPTLIPSTSSTHEVLRILPTIDGDSFVTQTLTSIYLAALFLHCYRNGNYINTVPANLENSYHWGWERTHSTDEHSRYTHVYLRTTPEFMPQVIRHLVYQLNHPSPPLPAPVYYHID</sequence>
<dbReference type="InterPro" id="IPR036867">
    <property type="entry name" value="R3H_dom_sf"/>
</dbReference>
<dbReference type="InterPro" id="IPR051189">
    <property type="entry name" value="Splicing_assoc_domain"/>
</dbReference>
<dbReference type="InterPro" id="IPR000467">
    <property type="entry name" value="G_patch_dom"/>
</dbReference>
<dbReference type="GO" id="GO:0003676">
    <property type="term" value="F:nucleic acid binding"/>
    <property type="evidence" value="ECO:0007669"/>
    <property type="project" value="UniProtKB-UniRule"/>
</dbReference>
<feature type="domain" description="R3H" evidence="3">
    <location>
        <begin position="943"/>
        <end position="1007"/>
    </location>
</feature>
<dbReference type="Gene3D" id="3.30.1370.50">
    <property type="entry name" value="R3H-like domain"/>
    <property type="match status" value="1"/>
</dbReference>
<dbReference type="PROSITE" id="PS50174">
    <property type="entry name" value="G_PATCH"/>
    <property type="match status" value="1"/>
</dbReference>
<feature type="compositionally biased region" description="Basic residues" evidence="1">
    <location>
        <begin position="914"/>
        <end position="925"/>
    </location>
</feature>
<gene>
    <name evidence="4" type="ORF">NP233_g11301</name>
</gene>
<evidence type="ECO:0000256" key="1">
    <source>
        <dbReference type="SAM" id="MobiDB-lite"/>
    </source>
</evidence>
<evidence type="ECO:0008006" key="6">
    <source>
        <dbReference type="Google" id="ProtNLM"/>
    </source>
</evidence>
<dbReference type="AlphaFoldDB" id="A0AAD5VKI3"/>